<proteinExistence type="predicted"/>
<accession>A0ABT3QES2</accession>
<feature type="domain" description="Peptidase C51" evidence="1">
    <location>
        <begin position="10"/>
        <end position="136"/>
    </location>
</feature>
<evidence type="ECO:0000259" key="1">
    <source>
        <dbReference type="PROSITE" id="PS50911"/>
    </source>
</evidence>
<dbReference type="InterPro" id="IPR038765">
    <property type="entry name" value="Papain-like_cys_pep_sf"/>
</dbReference>
<dbReference type="PROSITE" id="PS51257">
    <property type="entry name" value="PROKAR_LIPOPROTEIN"/>
    <property type="match status" value="1"/>
</dbReference>
<dbReference type="Gene3D" id="3.90.1720.10">
    <property type="entry name" value="endopeptidase domain like (from Nostoc punctiforme)"/>
    <property type="match status" value="1"/>
</dbReference>
<evidence type="ECO:0000313" key="3">
    <source>
        <dbReference type="Proteomes" id="UP001301152"/>
    </source>
</evidence>
<sequence>MDRASACRVVRQSIFCLALLVLSACGGGWNGRLQCAPYAREHSQVSLLHGDAASWWWQAKGRYVRSSVPQPGDVLVFRSTRRLPAGHVSVVRKVKNSRWIIVDHANWEPGRVTRNAPVQDVSAANNWTKVKVWWAPIDGMGKTVYPAYGFIQP</sequence>
<gene>
    <name evidence="2" type="ORF">OQ497_07385</name>
</gene>
<dbReference type="Proteomes" id="UP001301152">
    <property type="component" value="Unassembled WGS sequence"/>
</dbReference>
<organism evidence="2 3">
    <name type="scientific">Acetobacter thailandicus</name>
    <dbReference type="NCBI Taxonomy" id="1502842"/>
    <lineage>
        <taxon>Bacteria</taxon>
        <taxon>Pseudomonadati</taxon>
        <taxon>Pseudomonadota</taxon>
        <taxon>Alphaproteobacteria</taxon>
        <taxon>Acetobacterales</taxon>
        <taxon>Acetobacteraceae</taxon>
        <taxon>Acetobacter</taxon>
    </lineage>
</organism>
<dbReference type="SUPFAM" id="SSF54001">
    <property type="entry name" value="Cysteine proteinases"/>
    <property type="match status" value="1"/>
</dbReference>
<protein>
    <submittedName>
        <fullName evidence="2">CHAP domain-containing protein</fullName>
    </submittedName>
</protein>
<dbReference type="RefSeq" id="WP_173559633.1">
    <property type="nucleotide sequence ID" value="NZ_JAERLA010000005.1"/>
</dbReference>
<name>A0ABT3QES2_9PROT</name>
<dbReference type="InterPro" id="IPR007921">
    <property type="entry name" value="CHAP_dom"/>
</dbReference>
<evidence type="ECO:0000313" key="2">
    <source>
        <dbReference type="EMBL" id="MCX2563774.1"/>
    </source>
</evidence>
<comment type="caution">
    <text evidence="2">The sequence shown here is derived from an EMBL/GenBank/DDBJ whole genome shotgun (WGS) entry which is preliminary data.</text>
</comment>
<keyword evidence="3" id="KW-1185">Reference proteome</keyword>
<dbReference type="Pfam" id="PF05257">
    <property type="entry name" value="CHAP"/>
    <property type="match status" value="1"/>
</dbReference>
<reference evidence="2 3" key="1">
    <citation type="submission" date="2022-11" db="EMBL/GenBank/DDBJ databases">
        <title>Genome sequencing of Acetobacter type strain.</title>
        <authorList>
            <person name="Heo J."/>
            <person name="Lee D."/>
            <person name="Han B.-H."/>
            <person name="Hong S.-B."/>
            <person name="Kwon S.-W."/>
        </authorList>
    </citation>
    <scope>NUCLEOTIDE SEQUENCE [LARGE SCALE GENOMIC DNA]</scope>
    <source>
        <strain evidence="2 3">KACC 21253</strain>
    </source>
</reference>
<dbReference type="EMBL" id="JAPIUZ010000003">
    <property type="protein sequence ID" value="MCX2563774.1"/>
    <property type="molecule type" value="Genomic_DNA"/>
</dbReference>
<dbReference type="PROSITE" id="PS50911">
    <property type="entry name" value="CHAP"/>
    <property type="match status" value="1"/>
</dbReference>